<dbReference type="PROSITE" id="PS51257">
    <property type="entry name" value="PROKAR_LIPOPROTEIN"/>
    <property type="match status" value="1"/>
</dbReference>
<keyword evidence="10 14" id="KW-0408">Iron</keyword>
<reference evidence="20" key="1">
    <citation type="submission" date="2021-07" db="EMBL/GenBank/DDBJ databases">
        <title>New genus and species of the family Alcaligenaceae.</title>
        <authorList>
            <person name="Hahn M.W."/>
        </authorList>
    </citation>
    <scope>NUCLEOTIDE SEQUENCE</scope>
    <source>
        <strain evidence="20">LF4-65</strain>
    </source>
</reference>
<evidence type="ECO:0000256" key="14">
    <source>
        <dbReference type="PIRNR" id="PIRNR038455"/>
    </source>
</evidence>
<keyword evidence="8 14" id="KW-0574">Periplasm</keyword>
<comment type="subcellular location">
    <subcellularLocation>
        <location evidence="1 14">Periplasm</location>
    </subcellularLocation>
</comment>
<dbReference type="AlphaFoldDB" id="A0A953T2X4"/>
<dbReference type="GO" id="GO:0009055">
    <property type="term" value="F:electron transfer activity"/>
    <property type="evidence" value="ECO:0007669"/>
    <property type="project" value="InterPro"/>
</dbReference>
<keyword evidence="3 14" id="KW-0813">Transport</keyword>
<dbReference type="GO" id="GO:0016669">
    <property type="term" value="F:oxidoreductase activity, acting on a sulfur group of donors, cytochrome as acceptor"/>
    <property type="evidence" value="ECO:0007669"/>
    <property type="project" value="InterPro"/>
</dbReference>
<feature type="binding site" description="axial binding residue" evidence="17">
    <location>
        <position position="110"/>
    </location>
    <ligand>
        <name>heme c</name>
        <dbReference type="ChEBI" id="CHEBI:61717"/>
        <label>1</label>
    </ligand>
    <ligandPart>
        <name>Fe</name>
        <dbReference type="ChEBI" id="CHEBI:18248"/>
    </ligandPart>
</feature>
<dbReference type="NCBIfam" id="TIGR04484">
    <property type="entry name" value="thiosulf_SoxA"/>
    <property type="match status" value="1"/>
</dbReference>
<evidence type="ECO:0000256" key="5">
    <source>
        <dbReference type="ARBA" id="ARBA00022679"/>
    </source>
</evidence>
<evidence type="ECO:0000256" key="7">
    <source>
        <dbReference type="ARBA" id="ARBA00022729"/>
    </source>
</evidence>
<comment type="similarity">
    <text evidence="11 14">Belongs to the SoxA family.</text>
</comment>
<comment type="catalytic activity">
    <reaction evidence="12 14">
        <text>L-cysteinyl-[SoxY protein] + thiosulfate + 2 Fe(III)-[cytochrome c] = S-sulfosulfanyl-L-cysteinyl-[SoxY protein] + 2 Fe(II)-[cytochrome c] + 2 H(+)</text>
        <dbReference type="Rhea" id="RHEA:56720"/>
        <dbReference type="Rhea" id="RHEA-COMP:10350"/>
        <dbReference type="Rhea" id="RHEA-COMP:14328"/>
        <dbReference type="Rhea" id="RHEA-COMP:14399"/>
        <dbReference type="Rhea" id="RHEA-COMP:14691"/>
        <dbReference type="ChEBI" id="CHEBI:15378"/>
        <dbReference type="ChEBI" id="CHEBI:29033"/>
        <dbReference type="ChEBI" id="CHEBI:29034"/>
        <dbReference type="ChEBI" id="CHEBI:29950"/>
        <dbReference type="ChEBI" id="CHEBI:33542"/>
        <dbReference type="ChEBI" id="CHEBI:139321"/>
        <dbReference type="EC" id="2.8.5.2"/>
    </reaction>
</comment>
<dbReference type="Gene3D" id="1.10.760.10">
    <property type="entry name" value="Cytochrome c-like domain"/>
    <property type="match status" value="2"/>
</dbReference>
<feature type="binding site" description="covalent" evidence="16">
    <location>
        <position position="173"/>
    </location>
    <ligand>
        <name>heme c</name>
        <dbReference type="ChEBI" id="CHEBI:61717"/>
        <label>2</label>
    </ligand>
</feature>
<dbReference type="PIRSF" id="PIRSF038455">
    <property type="entry name" value="SoxA"/>
    <property type="match status" value="1"/>
</dbReference>
<feature type="binding site" evidence="16">
    <location>
        <position position="214"/>
    </location>
    <ligand>
        <name>substrate</name>
    </ligand>
</feature>
<feature type="binding site" description="axial binding residue" evidence="17">
    <location>
        <position position="177"/>
    </location>
    <ligand>
        <name>heme c</name>
        <dbReference type="ChEBI" id="CHEBI:61717"/>
        <label>2</label>
    </ligand>
    <ligandPart>
        <name>Fe</name>
        <dbReference type="ChEBI" id="CHEBI:18248"/>
    </ligandPart>
</feature>
<dbReference type="GO" id="GO:0046872">
    <property type="term" value="F:metal ion binding"/>
    <property type="evidence" value="ECO:0007669"/>
    <property type="project" value="UniProtKB-KW"/>
</dbReference>
<keyword evidence="6 14" id="KW-0479">Metal-binding</keyword>
<comment type="catalytic activity">
    <reaction evidence="13 14">
        <text>S-sulfanyl-L-cysteinyl-[SoxY protein] + thiosulfate + 2 Fe(III)-[cytochrome c] = S-(2-sulfodisulfanyl)-L-cysteinyl-[SoxY protein] + 2 Fe(II)-[cytochrome c] + 2 H(+)</text>
        <dbReference type="Rhea" id="RHEA:51224"/>
        <dbReference type="Rhea" id="RHEA-COMP:10350"/>
        <dbReference type="Rhea" id="RHEA-COMP:14399"/>
        <dbReference type="Rhea" id="RHEA-COMP:14689"/>
        <dbReference type="Rhea" id="RHEA-COMP:14690"/>
        <dbReference type="ChEBI" id="CHEBI:15378"/>
        <dbReference type="ChEBI" id="CHEBI:29033"/>
        <dbReference type="ChEBI" id="CHEBI:29034"/>
        <dbReference type="ChEBI" id="CHEBI:33542"/>
        <dbReference type="ChEBI" id="CHEBI:61963"/>
        <dbReference type="ChEBI" id="CHEBI:140664"/>
        <dbReference type="EC" id="2.8.5.2"/>
    </reaction>
</comment>
<organism evidence="20 21">
    <name type="scientific">Zwartia hollandica</name>
    <dbReference type="NCBI Taxonomy" id="324606"/>
    <lineage>
        <taxon>Bacteria</taxon>
        <taxon>Pseudomonadati</taxon>
        <taxon>Pseudomonadota</taxon>
        <taxon>Betaproteobacteria</taxon>
        <taxon>Burkholderiales</taxon>
        <taxon>Alcaligenaceae</taxon>
        <taxon>Zwartia</taxon>
    </lineage>
</organism>
<feature type="active site" description="Cysteine persulfide intermediate" evidence="15">
    <location>
        <position position="218"/>
    </location>
</feature>
<accession>A0A953T2X4</accession>
<feature type="binding site" description="covalent" evidence="16">
    <location>
        <position position="74"/>
    </location>
    <ligand>
        <name>heme c</name>
        <dbReference type="ChEBI" id="CHEBI:61717"/>
        <label>1</label>
    </ligand>
</feature>
<feature type="signal peptide" evidence="18">
    <location>
        <begin position="1"/>
        <end position="22"/>
    </location>
</feature>
<dbReference type="GO" id="GO:0016740">
    <property type="term" value="F:transferase activity"/>
    <property type="evidence" value="ECO:0007669"/>
    <property type="project" value="UniProtKB-KW"/>
</dbReference>
<evidence type="ECO:0000256" key="16">
    <source>
        <dbReference type="PIRSR" id="PIRSR038455-2"/>
    </source>
</evidence>
<keyword evidence="4 14" id="KW-0349">Heme</keyword>
<dbReference type="GO" id="GO:0020037">
    <property type="term" value="F:heme binding"/>
    <property type="evidence" value="ECO:0007669"/>
    <property type="project" value="InterPro"/>
</dbReference>
<dbReference type="EMBL" id="JAHXRI010000025">
    <property type="protein sequence ID" value="MBZ1351948.1"/>
    <property type="molecule type" value="Genomic_DNA"/>
</dbReference>
<evidence type="ECO:0000259" key="19">
    <source>
        <dbReference type="PROSITE" id="PS51007"/>
    </source>
</evidence>
<evidence type="ECO:0000256" key="10">
    <source>
        <dbReference type="ARBA" id="ARBA00023004"/>
    </source>
</evidence>
<feature type="domain" description="Cytochrome c" evidence="19">
    <location>
        <begin position="153"/>
        <end position="245"/>
    </location>
</feature>
<comment type="subunit">
    <text evidence="2 14">Heterodimer of SoxA and SoxX.</text>
</comment>
<dbReference type="GO" id="GO:0042597">
    <property type="term" value="C:periplasmic space"/>
    <property type="evidence" value="ECO:0007669"/>
    <property type="project" value="UniProtKB-SubCell"/>
</dbReference>
<dbReference type="SUPFAM" id="SSF46626">
    <property type="entry name" value="Cytochrome c"/>
    <property type="match status" value="2"/>
</dbReference>
<proteinExistence type="inferred from homology"/>
<gene>
    <name evidence="20" type="primary">soxA</name>
    <name evidence="20" type="ORF">KZZ10_14990</name>
</gene>
<dbReference type="PROSITE" id="PS51007">
    <property type="entry name" value="CYTC"/>
    <property type="match status" value="1"/>
</dbReference>
<evidence type="ECO:0000256" key="15">
    <source>
        <dbReference type="PIRSR" id="PIRSR038455-1"/>
    </source>
</evidence>
<name>A0A953T2X4_9BURK</name>
<feature type="chain" id="PRO_5037696001" description="SoxAX cytochrome complex subunit A" evidence="18">
    <location>
        <begin position="23"/>
        <end position="257"/>
    </location>
</feature>
<evidence type="ECO:0000313" key="20">
    <source>
        <dbReference type="EMBL" id="MBZ1351948.1"/>
    </source>
</evidence>
<dbReference type="RefSeq" id="WP_259662354.1">
    <property type="nucleotide sequence ID" value="NZ_JAHXRI010000025.1"/>
</dbReference>
<evidence type="ECO:0000256" key="17">
    <source>
        <dbReference type="PIRSR" id="PIRSR038455-3"/>
    </source>
</evidence>
<comment type="cofactor">
    <cofactor evidence="16">
        <name>heme</name>
        <dbReference type="ChEBI" id="CHEBI:30413"/>
    </cofactor>
    <text evidence="16">Binds 2 heme groups per subunit.</text>
</comment>
<dbReference type="InterPro" id="IPR036909">
    <property type="entry name" value="Cyt_c-like_dom_sf"/>
</dbReference>
<protein>
    <recommendedName>
        <fullName evidence="14">SoxAX cytochrome complex subunit A</fullName>
        <ecNumber evidence="14">2.8.5.2</ecNumber>
    </recommendedName>
    <alternativeName>
        <fullName evidence="14">Protein SoxA</fullName>
    </alternativeName>
    <alternativeName>
        <fullName evidence="14">Sulfur oxidizing protein A</fullName>
    </alternativeName>
    <alternativeName>
        <fullName evidence="14">Thiosulfate-oxidizing multienzyme system protein SoxA</fullName>
    </alternativeName>
</protein>
<feature type="binding site" description="axial binding residue" evidence="17">
    <location>
        <position position="218"/>
    </location>
    <ligand>
        <name>heme c</name>
        <dbReference type="ChEBI" id="CHEBI:61717"/>
        <label>2</label>
    </ligand>
    <ligandPart>
        <name>Fe</name>
        <dbReference type="ChEBI" id="CHEBI:18248"/>
    </ligandPart>
</feature>
<evidence type="ECO:0000256" key="9">
    <source>
        <dbReference type="ARBA" id="ARBA00022982"/>
    </source>
</evidence>
<keyword evidence="21" id="KW-1185">Reference proteome</keyword>
<evidence type="ECO:0000256" key="12">
    <source>
        <dbReference type="ARBA" id="ARBA00048077"/>
    </source>
</evidence>
<dbReference type="GO" id="GO:0070069">
    <property type="term" value="C:cytochrome complex"/>
    <property type="evidence" value="ECO:0007669"/>
    <property type="project" value="InterPro"/>
</dbReference>
<comment type="caution">
    <text evidence="20">The sequence shown here is derived from an EMBL/GenBank/DDBJ whole genome shotgun (WGS) entry which is preliminary data.</text>
</comment>
<feature type="binding site" description="covalent" evidence="16">
    <location>
        <position position="176"/>
    </location>
    <ligand>
        <name>heme c</name>
        <dbReference type="ChEBI" id="CHEBI:61717"/>
        <label>2</label>
    </ligand>
</feature>
<dbReference type="Pfam" id="PF21342">
    <property type="entry name" value="SoxA-TsdA_cyt-c"/>
    <property type="match status" value="2"/>
</dbReference>
<evidence type="ECO:0000256" key="3">
    <source>
        <dbReference type="ARBA" id="ARBA00022448"/>
    </source>
</evidence>
<evidence type="ECO:0000256" key="18">
    <source>
        <dbReference type="SAM" id="SignalP"/>
    </source>
</evidence>
<evidence type="ECO:0000256" key="4">
    <source>
        <dbReference type="ARBA" id="ARBA00022617"/>
    </source>
</evidence>
<dbReference type="GO" id="GO:0019417">
    <property type="term" value="P:sulfur oxidation"/>
    <property type="evidence" value="ECO:0007669"/>
    <property type="project" value="InterPro"/>
</dbReference>
<evidence type="ECO:0000256" key="1">
    <source>
        <dbReference type="ARBA" id="ARBA00004418"/>
    </source>
</evidence>
<dbReference type="EC" id="2.8.5.2" evidence="14"/>
<evidence type="ECO:0000256" key="2">
    <source>
        <dbReference type="ARBA" id="ARBA00011530"/>
    </source>
</evidence>
<evidence type="ECO:0000256" key="6">
    <source>
        <dbReference type="ARBA" id="ARBA00022723"/>
    </source>
</evidence>
<feature type="binding site" description="axial binding residue" evidence="17">
    <location>
        <position position="78"/>
    </location>
    <ligand>
        <name>heme c</name>
        <dbReference type="ChEBI" id="CHEBI:61717"/>
        <label>1</label>
    </ligand>
    <ligandPart>
        <name>Fe</name>
        <dbReference type="ChEBI" id="CHEBI:18248"/>
    </ligandPart>
</feature>
<evidence type="ECO:0000313" key="21">
    <source>
        <dbReference type="Proteomes" id="UP000739565"/>
    </source>
</evidence>
<keyword evidence="9 14" id="KW-0249">Electron transport</keyword>
<keyword evidence="5 14" id="KW-0808">Transferase</keyword>
<dbReference type="Proteomes" id="UP000739565">
    <property type="component" value="Unassembled WGS sequence"/>
</dbReference>
<evidence type="ECO:0000256" key="11">
    <source>
        <dbReference type="ARBA" id="ARBA00025746"/>
    </source>
</evidence>
<keyword evidence="7 18" id="KW-0732">Signal</keyword>
<dbReference type="InterPro" id="IPR009056">
    <property type="entry name" value="Cyt_c-like_dom"/>
</dbReference>
<evidence type="ECO:0000256" key="13">
    <source>
        <dbReference type="ARBA" id="ARBA00048423"/>
    </source>
</evidence>
<feature type="binding site" description="covalent" evidence="16">
    <location>
        <position position="77"/>
    </location>
    <ligand>
        <name>heme c</name>
        <dbReference type="ChEBI" id="CHEBI:61717"/>
        <label>1</label>
    </ligand>
</feature>
<evidence type="ECO:0000256" key="8">
    <source>
        <dbReference type="ARBA" id="ARBA00022764"/>
    </source>
</evidence>
<dbReference type="InterPro" id="IPR025710">
    <property type="entry name" value="SoxA"/>
</dbReference>
<sequence>MRRLARCCWLWLACLFSACAWADPVGSARQSSYALMSPENRSMQDDPSQNPATFWVLDGESLWQTPSGKRQIACATCHGAESTSMKGVAASFPKFVGSNLLSLSDQVNVCRQTRQEGEPYAPESKPLLALTSYIGQQSKGLPITIQITPVNALALEAGKTLFYEKLGQLNLSCAQCHAERSGQKLGGNPIPQGHPTAYPLYRLEWQSVGSLQRRLRNCMTGVRAEPFALGSKELVELELFLMWRARGMLMETPGVRP</sequence>